<evidence type="ECO:0000313" key="1">
    <source>
        <dbReference type="EMBL" id="GIM66264.1"/>
    </source>
</evidence>
<gene>
    <name evidence="1" type="ORF">Aco04nite_01150</name>
</gene>
<dbReference type="InterPro" id="IPR029058">
    <property type="entry name" value="AB_hydrolase_fold"/>
</dbReference>
<organism evidence="1 2">
    <name type="scientific">Winogradskya consettensis</name>
    <dbReference type="NCBI Taxonomy" id="113560"/>
    <lineage>
        <taxon>Bacteria</taxon>
        <taxon>Bacillati</taxon>
        <taxon>Actinomycetota</taxon>
        <taxon>Actinomycetes</taxon>
        <taxon>Micromonosporales</taxon>
        <taxon>Micromonosporaceae</taxon>
        <taxon>Winogradskya</taxon>
    </lineage>
</organism>
<dbReference type="Gene3D" id="3.40.50.1820">
    <property type="entry name" value="alpha/beta hydrolase"/>
    <property type="match status" value="1"/>
</dbReference>
<dbReference type="EMBL" id="BOQP01000001">
    <property type="protein sequence ID" value="GIM66264.1"/>
    <property type="molecule type" value="Genomic_DNA"/>
</dbReference>
<keyword evidence="2" id="KW-1185">Reference proteome</keyword>
<name>A0A919S7I8_9ACTN</name>
<protein>
    <recommendedName>
        <fullName evidence="3">Alpha/beta hydrolase</fullName>
    </recommendedName>
</protein>
<reference evidence="1" key="1">
    <citation type="submission" date="2021-03" db="EMBL/GenBank/DDBJ databases">
        <title>Whole genome shotgun sequence of Actinoplanes consettensis NBRC 14913.</title>
        <authorList>
            <person name="Komaki H."/>
            <person name="Tamura T."/>
        </authorList>
    </citation>
    <scope>NUCLEOTIDE SEQUENCE</scope>
    <source>
        <strain evidence="1">NBRC 14913</strain>
    </source>
</reference>
<sequence length="180" mass="19334">MTPMIAGIVVPGGTGHLTTLPDLGWEALRDREAHIETVTWSPPRGILDLDVDPEPFVRVHVELALRRLPAGAQPVVIAKSFGTYAAALAAEHSLPAIWLTPLLTRPAVVDGITRNTAPQLLVCGTADEWWDADAARATGKRVLTVENGEHSLRVPGPLRNYTEVLGVVGTAIEEFLDALD</sequence>
<proteinExistence type="predicted"/>
<dbReference type="AlphaFoldDB" id="A0A919S7I8"/>
<comment type="caution">
    <text evidence="1">The sequence shown here is derived from an EMBL/GenBank/DDBJ whole genome shotgun (WGS) entry which is preliminary data.</text>
</comment>
<accession>A0A919S7I8</accession>
<evidence type="ECO:0008006" key="3">
    <source>
        <dbReference type="Google" id="ProtNLM"/>
    </source>
</evidence>
<dbReference type="Proteomes" id="UP000680865">
    <property type="component" value="Unassembled WGS sequence"/>
</dbReference>
<dbReference type="SUPFAM" id="SSF53474">
    <property type="entry name" value="alpha/beta-Hydrolases"/>
    <property type="match status" value="1"/>
</dbReference>
<evidence type="ECO:0000313" key="2">
    <source>
        <dbReference type="Proteomes" id="UP000680865"/>
    </source>
</evidence>